<dbReference type="InterPro" id="IPR016055">
    <property type="entry name" value="A-D-PHexomutase_a/b/a-I/II/III"/>
</dbReference>
<dbReference type="InterPro" id="IPR016066">
    <property type="entry name" value="A-D-PHexomutase_CS"/>
</dbReference>
<keyword evidence="6 11" id="KW-0413">Isomerase</keyword>
<dbReference type="Gene3D" id="3.40.120.10">
    <property type="entry name" value="Alpha-D-Glucose-1,6-Bisphosphate, subunit A, domain 3"/>
    <property type="match status" value="3"/>
</dbReference>
<evidence type="ECO:0000256" key="1">
    <source>
        <dbReference type="ARBA" id="ARBA00001946"/>
    </source>
</evidence>
<proteinExistence type="inferred from homology"/>
<dbReference type="CDD" id="cd05799">
    <property type="entry name" value="PGM2"/>
    <property type="match status" value="1"/>
</dbReference>
<dbReference type="PRINTS" id="PR00509">
    <property type="entry name" value="PGMPMM"/>
</dbReference>
<feature type="domain" description="Alpha-D-phosphohexomutase alpha/beta/alpha" evidence="8">
    <location>
        <begin position="105"/>
        <end position="247"/>
    </location>
</feature>
<feature type="compositionally biased region" description="Basic and acidic residues" evidence="7">
    <location>
        <begin position="13"/>
        <end position="32"/>
    </location>
</feature>
<evidence type="ECO:0000256" key="5">
    <source>
        <dbReference type="ARBA" id="ARBA00022842"/>
    </source>
</evidence>
<dbReference type="InterPro" id="IPR036900">
    <property type="entry name" value="A-D-PHexomutase_C_sf"/>
</dbReference>
<dbReference type="GO" id="GO:0008973">
    <property type="term" value="F:phosphopentomutase activity"/>
    <property type="evidence" value="ECO:0007669"/>
    <property type="project" value="TreeGrafter"/>
</dbReference>
<evidence type="ECO:0000256" key="7">
    <source>
        <dbReference type="SAM" id="MobiDB-lite"/>
    </source>
</evidence>
<comment type="similarity">
    <text evidence="2">Belongs to the phosphohexose mutase family.</text>
</comment>
<dbReference type="PANTHER" id="PTHR45745:SF1">
    <property type="entry name" value="PHOSPHOGLUCOMUTASE 2B-RELATED"/>
    <property type="match status" value="1"/>
</dbReference>
<dbReference type="InterPro" id="IPR005846">
    <property type="entry name" value="A-D-PHexomutase_a/b/a-III"/>
</dbReference>
<evidence type="ECO:0000256" key="3">
    <source>
        <dbReference type="ARBA" id="ARBA00022553"/>
    </source>
</evidence>
<dbReference type="AlphaFoldDB" id="A0A5P9Q8P4"/>
<dbReference type="InterPro" id="IPR005844">
    <property type="entry name" value="A-D-PHexomutase_a/b/a-I"/>
</dbReference>
<reference evidence="11 12" key="1">
    <citation type="submission" date="2019-10" db="EMBL/GenBank/DDBJ databases">
        <title>Genome sequence of Luteimicrobium xylanilyticum HY-24.</title>
        <authorList>
            <person name="Kim D.Y."/>
            <person name="Park H.-Y."/>
        </authorList>
    </citation>
    <scope>NUCLEOTIDE SEQUENCE [LARGE SCALE GENOMIC DNA]</scope>
    <source>
        <strain evidence="11 12">HY-24</strain>
    </source>
</reference>
<feature type="region of interest" description="Disordered" evidence="7">
    <location>
        <begin position="1"/>
        <end position="43"/>
    </location>
</feature>
<gene>
    <name evidence="11" type="primary">manB</name>
    <name evidence="11" type="ORF">KDY119_01155</name>
</gene>
<keyword evidence="3" id="KW-0597">Phosphoprotein</keyword>
<evidence type="ECO:0000259" key="10">
    <source>
        <dbReference type="Pfam" id="PF02880"/>
    </source>
</evidence>
<evidence type="ECO:0000256" key="4">
    <source>
        <dbReference type="ARBA" id="ARBA00022723"/>
    </source>
</evidence>
<dbReference type="Pfam" id="PF02880">
    <property type="entry name" value="PGM_PMM_III"/>
    <property type="match status" value="1"/>
</dbReference>
<dbReference type="GO" id="GO:0000287">
    <property type="term" value="F:magnesium ion binding"/>
    <property type="evidence" value="ECO:0007669"/>
    <property type="project" value="InterPro"/>
</dbReference>
<dbReference type="Pfam" id="PF02878">
    <property type="entry name" value="PGM_PMM_I"/>
    <property type="match status" value="1"/>
</dbReference>
<keyword evidence="12" id="KW-1185">Reference proteome</keyword>
<dbReference type="SUPFAM" id="SSF55957">
    <property type="entry name" value="Phosphoglucomutase, C-terminal domain"/>
    <property type="match status" value="1"/>
</dbReference>
<keyword evidence="4" id="KW-0479">Metal-binding</keyword>
<dbReference type="RefSeq" id="WP_083890941.1">
    <property type="nucleotide sequence ID" value="NZ_BAABIH010000001.1"/>
</dbReference>
<comment type="cofactor">
    <cofactor evidence="1">
        <name>Mg(2+)</name>
        <dbReference type="ChEBI" id="CHEBI:18420"/>
    </cofactor>
</comment>
<feature type="domain" description="Alpha-D-phosphohexomutase alpha/beta/alpha" evidence="10">
    <location>
        <begin position="396"/>
        <end position="501"/>
    </location>
</feature>
<dbReference type="GO" id="GO:0006166">
    <property type="term" value="P:purine ribonucleoside salvage"/>
    <property type="evidence" value="ECO:0007669"/>
    <property type="project" value="TreeGrafter"/>
</dbReference>
<feature type="domain" description="Alpha-D-phosphohexomutase alpha/beta/alpha" evidence="9">
    <location>
        <begin position="272"/>
        <end position="376"/>
    </location>
</feature>
<organism evidence="11 12">
    <name type="scientific">Luteimicrobium xylanilyticum</name>
    <dbReference type="NCBI Taxonomy" id="1133546"/>
    <lineage>
        <taxon>Bacteria</taxon>
        <taxon>Bacillati</taxon>
        <taxon>Actinomycetota</taxon>
        <taxon>Actinomycetes</taxon>
        <taxon>Micrococcales</taxon>
        <taxon>Luteimicrobium</taxon>
    </lineage>
</organism>
<evidence type="ECO:0000313" key="11">
    <source>
        <dbReference type="EMBL" id="QFU97656.1"/>
    </source>
</evidence>
<accession>A0A5P9Q8P4</accession>
<dbReference type="SUPFAM" id="SSF53738">
    <property type="entry name" value="Phosphoglucomutase, first 3 domains"/>
    <property type="match status" value="3"/>
</dbReference>
<name>A0A5P9Q8P4_9MICO</name>
<dbReference type="GO" id="GO:0005975">
    <property type="term" value="P:carbohydrate metabolic process"/>
    <property type="evidence" value="ECO:0007669"/>
    <property type="project" value="InterPro"/>
</dbReference>
<dbReference type="KEGG" id="lxl:KDY119_01155"/>
<dbReference type="InterPro" id="IPR005841">
    <property type="entry name" value="Alpha-D-phosphohexomutase_SF"/>
</dbReference>
<evidence type="ECO:0000259" key="8">
    <source>
        <dbReference type="Pfam" id="PF02878"/>
    </source>
</evidence>
<evidence type="ECO:0000313" key="12">
    <source>
        <dbReference type="Proteomes" id="UP000326702"/>
    </source>
</evidence>
<dbReference type="OrthoDB" id="9806956at2"/>
<keyword evidence="5" id="KW-0460">Magnesium</keyword>
<dbReference type="Gene3D" id="3.30.310.50">
    <property type="entry name" value="Alpha-D-phosphohexomutase, C-terminal domain"/>
    <property type="match status" value="1"/>
</dbReference>
<dbReference type="PROSITE" id="PS00710">
    <property type="entry name" value="PGM_PMM"/>
    <property type="match status" value="1"/>
</dbReference>
<evidence type="ECO:0000256" key="2">
    <source>
        <dbReference type="ARBA" id="ARBA00010231"/>
    </source>
</evidence>
<evidence type="ECO:0000256" key="6">
    <source>
        <dbReference type="ARBA" id="ARBA00023235"/>
    </source>
</evidence>
<evidence type="ECO:0000259" key="9">
    <source>
        <dbReference type="Pfam" id="PF02879"/>
    </source>
</evidence>
<dbReference type="Proteomes" id="UP000326702">
    <property type="component" value="Chromosome"/>
</dbReference>
<dbReference type="PANTHER" id="PTHR45745">
    <property type="entry name" value="PHOSPHOMANNOMUTASE 45A"/>
    <property type="match status" value="1"/>
</dbReference>
<protein>
    <submittedName>
        <fullName evidence="11">Phosphomannomutase</fullName>
        <ecNumber evidence="11">5.4.2.8</ecNumber>
    </submittedName>
</protein>
<dbReference type="EC" id="5.4.2.8" evidence="11"/>
<dbReference type="Pfam" id="PF02879">
    <property type="entry name" value="PGM_PMM_II"/>
    <property type="match status" value="1"/>
</dbReference>
<sequence length="631" mass="66638">MSNPTDPATGPHLSERAHAHADDVRPAEDGRFTEPGAVAEPSAPLDDLLVERVEAWIADDVDDVDRDELRSLLELARSTPDGLRATVRANTARAELTDRFAATLQFGTAGLRGEMAAGPNRMNRAVVRRAAAGLGGYLAQVLPGEAARVVVGYDARHRSRDFAIDTAGVLTAAGHEALVLPGPLPTPVLAFAVRHLAADAGVMVTASHNPPADNGYKVYLGGRVVEGSGQGAQIVPPFDAEIAAQIAAVGPVTEIPVATDGWTTLGDDLLRAYLDAVHRLWDGSDDRNLRIATTPLHGVGGPVLAQVLAEAHFRDVAVVEEQAGADPDFPTVAFPNPEEKGAIDLALALAQDWGADLVIANDPDADRCAVAVHDARGGSYRGEETARSQGWRMLHGDEVGALLGQEAARRAEGTGGVFASSVVSSRLLGRIAAAHGLRHATTLTGFKWIARTEGLVFGYEEALGYCVDPESVRDKDGLSAALAIAQLAQRLKAEGSSLVEELDAIARRHDLYLTDQVSARFEDLSEIDDTMVRLRATPPATIAGAAVTSTADLADGYEGLPPTDGVLWLCADSTRVIVRPSGTEPKVKAYLEVVVPVGEDDDDEQVGRARWVARQRLDDVATDVRAALGLA</sequence>
<dbReference type="EMBL" id="CP045529">
    <property type="protein sequence ID" value="QFU97656.1"/>
    <property type="molecule type" value="Genomic_DNA"/>
</dbReference>
<dbReference type="GO" id="GO:0004615">
    <property type="term" value="F:phosphomannomutase activity"/>
    <property type="evidence" value="ECO:0007669"/>
    <property type="project" value="UniProtKB-EC"/>
</dbReference>
<dbReference type="InterPro" id="IPR005845">
    <property type="entry name" value="A-D-PHexomutase_a/b/a-II"/>
</dbReference>